<dbReference type="PANTHER" id="PTHR12357">
    <property type="entry name" value="YTH YT521-B HOMOLOGY DOMAIN-CONTAINING"/>
    <property type="match status" value="1"/>
</dbReference>
<feature type="compositionally biased region" description="Polar residues" evidence="2">
    <location>
        <begin position="89"/>
        <end position="103"/>
    </location>
</feature>
<dbReference type="GO" id="GO:1990247">
    <property type="term" value="F:N6-methyladenosine-containing RNA reader activity"/>
    <property type="evidence" value="ECO:0007669"/>
    <property type="project" value="TreeGrafter"/>
</dbReference>
<evidence type="ECO:0000313" key="6">
    <source>
        <dbReference type="Proteomes" id="UP000054350"/>
    </source>
</evidence>
<evidence type="ECO:0000256" key="2">
    <source>
        <dbReference type="SAM" id="MobiDB-lite"/>
    </source>
</evidence>
<accession>A0A0L0S3J3</accession>
<sequence length="557" mass="59693">MLSASTPSEPAHAGCRDPAATQVVAMPAQARGHDHAATTSDLTPASAGTRDQSGSPHSSSHAGSAADTDPAQLLAAMTLRDPTNGADMTASTATTSGGVVPSNTMAPQVAATEEPRQHRSIWVGNISDKATRDDLVQFFSPFPGYVNLYYMKNTRSAFVNLATDEAVEEAALHFHGQMFRGSRLICRSRLQKIPVQTVQPATIYPDPMMSAAPPIMFATHPPQWLFFAPPTYPFVPHPAASDPSTASGTRPNTASSGTPTTPPNPGYMAAPPGAYYGYPPPTGPPPPAIGMGIMMPPPGPGAPSNAAASQGTMSVPSSPIPMPQTAPFPYGASPVMMPAGDPRYAGAPGPRATPPSPMPGAAPAPVNRYFIMKSLSLDDLELSLRHRLWSPQLHLEGTLDQAFKMSDNVYLIFSVNKSGEFFGFARMMSPISQRQGPPLRWSIQEGARKNALGGVFALEWVVLQRLPFSHVRHLQNPWNAGKEVKVSRDGTELEPRIGYSLILEFYRFHEAQVALMMQGNPAQYPLPKRFTPYLQFPYPGGARPRGYLDVAKVPATH</sequence>
<dbReference type="CDD" id="cd00590">
    <property type="entry name" value="RRM_SF"/>
    <property type="match status" value="1"/>
</dbReference>
<evidence type="ECO:0000259" key="4">
    <source>
        <dbReference type="PROSITE" id="PS50882"/>
    </source>
</evidence>
<keyword evidence="1" id="KW-0694">RNA-binding</keyword>
<reference evidence="6" key="2">
    <citation type="submission" date="2009-11" db="EMBL/GenBank/DDBJ databases">
        <title>The Genome Sequence of Allomyces macrogynus strain ATCC 38327.</title>
        <authorList>
            <consortium name="The Broad Institute Genome Sequencing Platform"/>
            <person name="Russ C."/>
            <person name="Cuomo C."/>
            <person name="Shea T."/>
            <person name="Young S.K."/>
            <person name="Zeng Q."/>
            <person name="Koehrsen M."/>
            <person name="Haas B."/>
            <person name="Borodovsky M."/>
            <person name="Guigo R."/>
            <person name="Alvarado L."/>
            <person name="Berlin A."/>
            <person name="Borenstein D."/>
            <person name="Chen Z."/>
            <person name="Engels R."/>
            <person name="Freedman E."/>
            <person name="Gellesch M."/>
            <person name="Goldberg J."/>
            <person name="Griggs A."/>
            <person name="Gujja S."/>
            <person name="Heiman D."/>
            <person name="Hepburn T."/>
            <person name="Howarth C."/>
            <person name="Jen D."/>
            <person name="Larson L."/>
            <person name="Lewis B."/>
            <person name="Mehta T."/>
            <person name="Park D."/>
            <person name="Pearson M."/>
            <person name="Roberts A."/>
            <person name="Saif S."/>
            <person name="Shenoy N."/>
            <person name="Sisk P."/>
            <person name="Stolte C."/>
            <person name="Sykes S."/>
            <person name="Walk T."/>
            <person name="White J."/>
            <person name="Yandava C."/>
            <person name="Burger G."/>
            <person name="Gray M.W."/>
            <person name="Holland P.W.H."/>
            <person name="King N."/>
            <person name="Lang F.B.F."/>
            <person name="Roger A.J."/>
            <person name="Ruiz-Trillo I."/>
            <person name="Lander E."/>
            <person name="Nusbaum C."/>
        </authorList>
    </citation>
    <scope>NUCLEOTIDE SEQUENCE [LARGE SCALE GENOMIC DNA]</scope>
    <source>
        <strain evidence="6">ATCC 38327</strain>
    </source>
</reference>
<dbReference type="PROSITE" id="PS50102">
    <property type="entry name" value="RRM"/>
    <property type="match status" value="1"/>
</dbReference>
<dbReference type="Gene3D" id="3.10.590.10">
    <property type="entry name" value="ph1033 like domains"/>
    <property type="match status" value="1"/>
</dbReference>
<dbReference type="Pfam" id="PF00076">
    <property type="entry name" value="RRM_1"/>
    <property type="match status" value="1"/>
</dbReference>
<dbReference type="eggNOG" id="KOG1902">
    <property type="taxonomic scope" value="Eukaryota"/>
</dbReference>
<protein>
    <recommendedName>
        <fullName evidence="7">YTH domain-containing protein</fullName>
    </recommendedName>
</protein>
<dbReference type="PROSITE" id="PS50882">
    <property type="entry name" value="YTH"/>
    <property type="match status" value="1"/>
</dbReference>
<evidence type="ECO:0008006" key="7">
    <source>
        <dbReference type="Google" id="ProtNLM"/>
    </source>
</evidence>
<dbReference type="GO" id="GO:0000398">
    <property type="term" value="P:mRNA splicing, via spliceosome"/>
    <property type="evidence" value="ECO:0007669"/>
    <property type="project" value="TreeGrafter"/>
</dbReference>
<dbReference type="GO" id="GO:0000381">
    <property type="term" value="P:regulation of alternative mRNA splicing, via spliceosome"/>
    <property type="evidence" value="ECO:0007669"/>
    <property type="project" value="TreeGrafter"/>
</dbReference>
<organism evidence="5 6">
    <name type="scientific">Allomyces macrogynus (strain ATCC 38327)</name>
    <name type="common">Allomyces javanicus var. macrogynus</name>
    <dbReference type="NCBI Taxonomy" id="578462"/>
    <lineage>
        <taxon>Eukaryota</taxon>
        <taxon>Fungi</taxon>
        <taxon>Fungi incertae sedis</taxon>
        <taxon>Blastocladiomycota</taxon>
        <taxon>Blastocladiomycetes</taxon>
        <taxon>Blastocladiales</taxon>
        <taxon>Blastocladiaceae</taxon>
        <taxon>Allomyces</taxon>
    </lineage>
</organism>
<dbReference type="STRING" id="578462.A0A0L0S3J3"/>
<evidence type="ECO:0000256" key="1">
    <source>
        <dbReference type="PROSITE-ProRule" id="PRU00176"/>
    </source>
</evidence>
<dbReference type="InterPro" id="IPR012677">
    <property type="entry name" value="Nucleotide-bd_a/b_plait_sf"/>
</dbReference>
<dbReference type="CDD" id="cd21134">
    <property type="entry name" value="YTH"/>
    <property type="match status" value="1"/>
</dbReference>
<dbReference type="Pfam" id="PF04146">
    <property type="entry name" value="YTH"/>
    <property type="match status" value="1"/>
</dbReference>
<dbReference type="SUPFAM" id="SSF54928">
    <property type="entry name" value="RNA-binding domain, RBD"/>
    <property type="match status" value="1"/>
</dbReference>
<feature type="domain" description="RRM" evidence="3">
    <location>
        <begin position="119"/>
        <end position="184"/>
    </location>
</feature>
<dbReference type="InterPro" id="IPR035979">
    <property type="entry name" value="RBD_domain_sf"/>
</dbReference>
<feature type="domain" description="YTH" evidence="4">
    <location>
        <begin position="367"/>
        <end position="505"/>
    </location>
</feature>
<name>A0A0L0S3J3_ALLM3</name>
<dbReference type="Proteomes" id="UP000054350">
    <property type="component" value="Unassembled WGS sequence"/>
</dbReference>
<gene>
    <name evidence="5" type="ORF">AMAG_02732</name>
</gene>
<dbReference type="GO" id="GO:0005654">
    <property type="term" value="C:nucleoplasm"/>
    <property type="evidence" value="ECO:0007669"/>
    <property type="project" value="TreeGrafter"/>
</dbReference>
<feature type="region of interest" description="Disordered" evidence="2">
    <location>
        <begin position="82"/>
        <end position="103"/>
    </location>
</feature>
<dbReference type="SMART" id="SM00360">
    <property type="entry name" value="RRM"/>
    <property type="match status" value="1"/>
</dbReference>
<dbReference type="GO" id="GO:0003729">
    <property type="term" value="F:mRNA binding"/>
    <property type="evidence" value="ECO:0007669"/>
    <property type="project" value="TreeGrafter"/>
</dbReference>
<feature type="region of interest" description="Disordered" evidence="2">
    <location>
        <begin position="1"/>
        <end position="67"/>
    </location>
</feature>
<dbReference type="VEuPathDB" id="FungiDB:AMAG_02732"/>
<dbReference type="PANTHER" id="PTHR12357:SF3">
    <property type="entry name" value="YTH DOMAIN-CONTAINING PROTEIN 1"/>
    <property type="match status" value="1"/>
</dbReference>
<feature type="region of interest" description="Disordered" evidence="2">
    <location>
        <begin position="238"/>
        <end position="266"/>
    </location>
</feature>
<dbReference type="AlphaFoldDB" id="A0A0L0S3J3"/>
<evidence type="ECO:0000259" key="3">
    <source>
        <dbReference type="PROSITE" id="PS50102"/>
    </source>
</evidence>
<dbReference type="InterPro" id="IPR000504">
    <property type="entry name" value="RRM_dom"/>
</dbReference>
<keyword evidence="6" id="KW-1185">Reference proteome</keyword>
<proteinExistence type="predicted"/>
<evidence type="ECO:0000313" key="5">
    <source>
        <dbReference type="EMBL" id="KNE56966.1"/>
    </source>
</evidence>
<feature type="compositionally biased region" description="Low complexity" evidence="2">
    <location>
        <begin position="53"/>
        <end position="66"/>
    </location>
</feature>
<reference evidence="5 6" key="1">
    <citation type="submission" date="2009-11" db="EMBL/GenBank/DDBJ databases">
        <title>Annotation of Allomyces macrogynus ATCC 38327.</title>
        <authorList>
            <consortium name="The Broad Institute Genome Sequencing Platform"/>
            <person name="Russ C."/>
            <person name="Cuomo C."/>
            <person name="Burger G."/>
            <person name="Gray M.W."/>
            <person name="Holland P.W.H."/>
            <person name="King N."/>
            <person name="Lang F.B.F."/>
            <person name="Roger A.J."/>
            <person name="Ruiz-Trillo I."/>
            <person name="Young S.K."/>
            <person name="Zeng Q."/>
            <person name="Gargeya S."/>
            <person name="Fitzgerald M."/>
            <person name="Haas B."/>
            <person name="Abouelleil A."/>
            <person name="Alvarado L."/>
            <person name="Arachchi H.M."/>
            <person name="Berlin A."/>
            <person name="Chapman S.B."/>
            <person name="Gearin G."/>
            <person name="Goldberg J."/>
            <person name="Griggs A."/>
            <person name="Gujja S."/>
            <person name="Hansen M."/>
            <person name="Heiman D."/>
            <person name="Howarth C."/>
            <person name="Larimer J."/>
            <person name="Lui A."/>
            <person name="MacDonald P.J.P."/>
            <person name="McCowen C."/>
            <person name="Montmayeur A."/>
            <person name="Murphy C."/>
            <person name="Neiman D."/>
            <person name="Pearson M."/>
            <person name="Priest M."/>
            <person name="Roberts A."/>
            <person name="Saif S."/>
            <person name="Shea T."/>
            <person name="Sisk P."/>
            <person name="Stolte C."/>
            <person name="Sykes S."/>
            <person name="Wortman J."/>
            <person name="Nusbaum C."/>
            <person name="Birren B."/>
        </authorList>
    </citation>
    <scope>NUCLEOTIDE SEQUENCE [LARGE SCALE GENOMIC DNA]</scope>
    <source>
        <strain evidence="5 6">ATCC 38327</strain>
    </source>
</reference>
<dbReference type="EMBL" id="GG745331">
    <property type="protein sequence ID" value="KNE56966.1"/>
    <property type="molecule type" value="Genomic_DNA"/>
</dbReference>
<dbReference type="Gene3D" id="3.30.70.330">
    <property type="match status" value="1"/>
</dbReference>
<dbReference type="InterPro" id="IPR045168">
    <property type="entry name" value="YTH_prot"/>
</dbReference>
<dbReference type="InterPro" id="IPR007275">
    <property type="entry name" value="YTH_domain"/>
</dbReference>
<dbReference type="OrthoDB" id="6103986at2759"/>